<comment type="similarity">
    <text evidence="1">Belongs to the carotenoid/retinoid oxidoreductase family.</text>
</comment>
<accession>A0A565C2Z7</accession>
<dbReference type="SUPFAM" id="SSF51905">
    <property type="entry name" value="FAD/NAD(P)-binding domain"/>
    <property type="match status" value="1"/>
</dbReference>
<dbReference type="Proteomes" id="UP000489600">
    <property type="component" value="Unassembled WGS sequence"/>
</dbReference>
<evidence type="ECO:0000256" key="1">
    <source>
        <dbReference type="ARBA" id="ARBA00006046"/>
    </source>
</evidence>
<evidence type="ECO:0000313" key="2">
    <source>
        <dbReference type="EMBL" id="VVB08019.1"/>
    </source>
</evidence>
<dbReference type="OrthoDB" id="7777654at2759"/>
<protein>
    <recommendedName>
        <fullName evidence="4">Amine oxidase domain-containing protein</fullName>
    </recommendedName>
</protein>
<sequence>MAVTGSEQKKRKSQGDQFDIAGELKQLQWQEYRNSPQPAIVSSVRISASSNLKANVHTPGSGYVLLHHVMGETDGERSVWSYVEGGMGSVSMAIANAAKEAGAQAKIFTNAEVSEVLTEDSSIVKGVLLADGTRVELSVILSNATPYRNFVELVPANVLPEEFFGAIKNSHYSSEYS</sequence>
<dbReference type="InterPro" id="IPR036188">
    <property type="entry name" value="FAD/NAD-bd_sf"/>
</dbReference>
<gene>
    <name evidence="2" type="ORF">ANE_LOCUS18463</name>
</gene>
<evidence type="ECO:0000313" key="3">
    <source>
        <dbReference type="Proteomes" id="UP000489600"/>
    </source>
</evidence>
<organism evidence="2 3">
    <name type="scientific">Arabis nemorensis</name>
    <dbReference type="NCBI Taxonomy" id="586526"/>
    <lineage>
        <taxon>Eukaryota</taxon>
        <taxon>Viridiplantae</taxon>
        <taxon>Streptophyta</taxon>
        <taxon>Embryophyta</taxon>
        <taxon>Tracheophyta</taxon>
        <taxon>Spermatophyta</taxon>
        <taxon>Magnoliopsida</taxon>
        <taxon>eudicotyledons</taxon>
        <taxon>Gunneridae</taxon>
        <taxon>Pentapetalae</taxon>
        <taxon>rosids</taxon>
        <taxon>malvids</taxon>
        <taxon>Brassicales</taxon>
        <taxon>Brassicaceae</taxon>
        <taxon>Arabideae</taxon>
        <taxon>Arabis</taxon>
    </lineage>
</organism>
<dbReference type="Gene3D" id="3.50.50.60">
    <property type="entry name" value="FAD/NAD(P)-binding domain"/>
    <property type="match status" value="1"/>
</dbReference>
<reference evidence="2" key="1">
    <citation type="submission" date="2019-07" db="EMBL/GenBank/DDBJ databases">
        <authorList>
            <person name="Dittberner H."/>
        </authorList>
    </citation>
    <scope>NUCLEOTIDE SEQUENCE [LARGE SCALE GENOMIC DNA]</scope>
</reference>
<keyword evidence="3" id="KW-1185">Reference proteome</keyword>
<proteinExistence type="inferred from homology"/>
<dbReference type="AlphaFoldDB" id="A0A565C2Z7"/>
<dbReference type="EMBL" id="CABITT030000006">
    <property type="protein sequence ID" value="VVB08019.1"/>
    <property type="molecule type" value="Genomic_DNA"/>
</dbReference>
<name>A0A565C2Z7_9BRAS</name>
<dbReference type="PANTHER" id="PTHR10668:SF103">
    <property type="entry name" value="PYRIDINE NUCLEOTIDE-DISULFIDE OXIDOREDUCTASE DOMAIN-CONTAINING PROTEIN 2"/>
    <property type="match status" value="1"/>
</dbReference>
<dbReference type="PANTHER" id="PTHR10668">
    <property type="entry name" value="PHYTOENE DEHYDROGENASE"/>
    <property type="match status" value="1"/>
</dbReference>
<comment type="caution">
    <text evidence="2">The sequence shown here is derived from an EMBL/GenBank/DDBJ whole genome shotgun (WGS) entry which is preliminary data.</text>
</comment>
<evidence type="ECO:0008006" key="4">
    <source>
        <dbReference type="Google" id="ProtNLM"/>
    </source>
</evidence>